<protein>
    <submittedName>
        <fullName evidence="2">Pimeloyl-ACP methyl ester carboxylesterase</fullName>
    </submittedName>
</protein>
<dbReference type="Pfam" id="PF00561">
    <property type="entry name" value="Abhydrolase_1"/>
    <property type="match status" value="1"/>
</dbReference>
<reference evidence="2 3" key="1">
    <citation type="submission" date="2019-03" db="EMBL/GenBank/DDBJ databases">
        <title>Genomic Encyclopedia of Type Strains, Phase IV (KMG-IV): sequencing the most valuable type-strain genomes for metagenomic binning, comparative biology and taxonomic classification.</title>
        <authorList>
            <person name="Goeker M."/>
        </authorList>
    </citation>
    <scope>NUCLEOTIDE SEQUENCE [LARGE SCALE GENOMIC DNA]</scope>
    <source>
        <strain evidence="2 3">DSM 28697</strain>
    </source>
</reference>
<dbReference type="RefSeq" id="WP_133580223.1">
    <property type="nucleotide sequence ID" value="NZ_SNYJ01000006.1"/>
</dbReference>
<evidence type="ECO:0000259" key="1">
    <source>
        <dbReference type="Pfam" id="PF00561"/>
    </source>
</evidence>
<evidence type="ECO:0000313" key="3">
    <source>
        <dbReference type="Proteomes" id="UP000295632"/>
    </source>
</evidence>
<gene>
    <name evidence="2" type="ORF">EV213_106123</name>
</gene>
<comment type="caution">
    <text evidence="2">The sequence shown here is derived from an EMBL/GenBank/DDBJ whole genome shotgun (WGS) entry which is preliminary data.</text>
</comment>
<dbReference type="Proteomes" id="UP000295632">
    <property type="component" value="Unassembled WGS sequence"/>
</dbReference>
<dbReference type="InterPro" id="IPR029058">
    <property type="entry name" value="AB_hydrolase_fold"/>
</dbReference>
<name>A0A4R6U769_9BACI</name>
<accession>A0A4R6U769</accession>
<dbReference type="PANTHER" id="PTHR46438">
    <property type="entry name" value="ALPHA/BETA-HYDROLASES SUPERFAMILY PROTEIN"/>
    <property type="match status" value="1"/>
</dbReference>
<dbReference type="OrthoDB" id="9808398at2"/>
<dbReference type="EMBL" id="SNYJ01000006">
    <property type="protein sequence ID" value="TDQ40405.1"/>
    <property type="molecule type" value="Genomic_DNA"/>
</dbReference>
<dbReference type="InterPro" id="IPR000073">
    <property type="entry name" value="AB_hydrolase_1"/>
</dbReference>
<dbReference type="AlphaFoldDB" id="A0A4R6U769"/>
<evidence type="ECO:0000313" key="2">
    <source>
        <dbReference type="EMBL" id="TDQ40405.1"/>
    </source>
</evidence>
<proteinExistence type="predicted"/>
<feature type="domain" description="AB hydrolase-1" evidence="1">
    <location>
        <begin position="29"/>
        <end position="260"/>
    </location>
</feature>
<organism evidence="2 3">
    <name type="scientific">Aureibacillus halotolerans</name>
    <dbReference type="NCBI Taxonomy" id="1508390"/>
    <lineage>
        <taxon>Bacteria</taxon>
        <taxon>Bacillati</taxon>
        <taxon>Bacillota</taxon>
        <taxon>Bacilli</taxon>
        <taxon>Bacillales</taxon>
        <taxon>Bacillaceae</taxon>
        <taxon>Aureibacillus</taxon>
    </lineage>
</organism>
<sequence length="289" mass="32853">MEAIRQFFPYQNTKVYYELTPHEDRNAPCLVLVHGFLSSMFSFRRLEPLLTQSFHVLTLDLPPFGRSGKSKRFTYSYENYGAIVNALLKELNWTNVFGIGHSMGGQVLLNAACNQSHRFSGLVLLGCSGYLKPVRKLVLSTYVPFFSHYLKYILAKTGVKGNLYNVVYEKHSVTPEMIQGYAEPFKHPKIFPALVRFIRHREGDLSTECLNTISLPIQLLWGAHDKVVPLKTGKRLEQDLPQACLHVYEDAAHLLPEEKPADIYRQVDAFITEVSTRLFNQNTPVGGSD</sequence>
<dbReference type="PANTHER" id="PTHR46438:SF11">
    <property type="entry name" value="LIPASE-RELATED"/>
    <property type="match status" value="1"/>
</dbReference>
<dbReference type="SUPFAM" id="SSF53474">
    <property type="entry name" value="alpha/beta-Hydrolases"/>
    <property type="match status" value="1"/>
</dbReference>
<dbReference type="Gene3D" id="3.40.50.1820">
    <property type="entry name" value="alpha/beta hydrolase"/>
    <property type="match status" value="1"/>
</dbReference>
<dbReference type="PRINTS" id="PR00111">
    <property type="entry name" value="ABHYDROLASE"/>
</dbReference>
<keyword evidence="3" id="KW-1185">Reference proteome</keyword>